<dbReference type="Gene3D" id="3.40.710.10">
    <property type="entry name" value="DD-peptidase/beta-lactamase superfamily"/>
    <property type="match status" value="1"/>
</dbReference>
<dbReference type="InterPro" id="IPR001466">
    <property type="entry name" value="Beta-lactam-related"/>
</dbReference>
<keyword evidence="4" id="KW-1185">Reference proteome</keyword>
<organism evidence="3 4">
    <name type="scientific">Cellulomonas persica</name>
    <dbReference type="NCBI Taxonomy" id="76861"/>
    <lineage>
        <taxon>Bacteria</taxon>
        <taxon>Bacillati</taxon>
        <taxon>Actinomycetota</taxon>
        <taxon>Actinomycetes</taxon>
        <taxon>Micrococcales</taxon>
        <taxon>Cellulomonadaceae</taxon>
        <taxon>Cellulomonas</taxon>
    </lineage>
</organism>
<dbReference type="Proteomes" id="UP000321386">
    <property type="component" value="Unassembled WGS sequence"/>
</dbReference>
<proteinExistence type="predicted"/>
<sequence length="506" mass="54238">MTSNDADHGPNAQDGTAAGDRPVLPRSTPEEQGIDPRGVAALVDALARGLPEQELRSLVVVRHGHVVVEGARAPYATDRLHALYSLSKTFTATAVGLAVAEGRLGLDDAVVDLVPDEVPTSGLSDDERVRLGRLTVRHLLTMRSGHEVEPEIFPSRRWVAAFLAAPLAHEPGTHFLYNTSATYVLAALVERAVGCGLLDYLRPRVLDPLGFGPATWEVSPEGHAVGGFGLSAAPRDIAAFGELLLRDGVWRGRRLLPEGWVALATQAHVPPGTAPGDERSDWAQGYGFQMWRSRHGVRGDGAFGQFCLVLPEQDVVVAMSSAVRDMQAPLDAVWEHLLPACGDAPLPPDDEGRAELDRAFADLQVTWPQGDATSPVAARLDGRRVVFDPNPLGVTHATVTFGDEHDRLELRHEGESVALVVGHDEPALGVVPPRYPGMPGPEPVLAHAVWTARDEYVVTVRALEDTPVLTVTAKVTGDLVEVTPRVNVSFGPTELPALRGVLADRT</sequence>
<dbReference type="Pfam" id="PF00144">
    <property type="entry name" value="Beta-lactamase"/>
    <property type="match status" value="1"/>
</dbReference>
<comment type="caution">
    <text evidence="3">The sequence shown here is derived from an EMBL/GenBank/DDBJ whole genome shotgun (WGS) entry which is preliminary data.</text>
</comment>
<evidence type="ECO:0000313" key="4">
    <source>
        <dbReference type="Proteomes" id="UP000321386"/>
    </source>
</evidence>
<accession>A0A510URH1</accession>
<name>A0A510URH1_9CELL</name>
<dbReference type="PANTHER" id="PTHR43283:SF7">
    <property type="entry name" value="BETA-LACTAMASE-RELATED DOMAIN-CONTAINING PROTEIN"/>
    <property type="match status" value="1"/>
</dbReference>
<dbReference type="EMBL" id="BJUA01000004">
    <property type="protein sequence ID" value="GEK17257.1"/>
    <property type="molecule type" value="Genomic_DNA"/>
</dbReference>
<dbReference type="RefSeq" id="WP_146805541.1">
    <property type="nucleotide sequence ID" value="NZ_BJUA01000004.1"/>
</dbReference>
<dbReference type="PANTHER" id="PTHR43283">
    <property type="entry name" value="BETA-LACTAMASE-RELATED"/>
    <property type="match status" value="1"/>
</dbReference>
<protein>
    <recommendedName>
        <fullName evidence="2">Beta-lactamase-related domain-containing protein</fullName>
    </recommendedName>
</protein>
<feature type="domain" description="Beta-lactamase-related" evidence="2">
    <location>
        <begin position="57"/>
        <end position="322"/>
    </location>
</feature>
<evidence type="ECO:0000256" key="1">
    <source>
        <dbReference type="SAM" id="MobiDB-lite"/>
    </source>
</evidence>
<evidence type="ECO:0000313" key="3">
    <source>
        <dbReference type="EMBL" id="GEK17257.1"/>
    </source>
</evidence>
<evidence type="ECO:0000259" key="2">
    <source>
        <dbReference type="Pfam" id="PF00144"/>
    </source>
</evidence>
<gene>
    <name evidence="3" type="ORF">CPE01_09900</name>
</gene>
<dbReference type="OrthoDB" id="9773047at2"/>
<dbReference type="InterPro" id="IPR050789">
    <property type="entry name" value="Diverse_Enzym_Activities"/>
</dbReference>
<dbReference type="InterPro" id="IPR012338">
    <property type="entry name" value="Beta-lactam/transpept-like"/>
</dbReference>
<feature type="region of interest" description="Disordered" evidence="1">
    <location>
        <begin position="1"/>
        <end position="36"/>
    </location>
</feature>
<dbReference type="AlphaFoldDB" id="A0A510URH1"/>
<reference evidence="3 4" key="1">
    <citation type="submission" date="2019-07" db="EMBL/GenBank/DDBJ databases">
        <title>Whole genome shotgun sequence of Cellulomonas persica NBRC 101101.</title>
        <authorList>
            <person name="Hosoyama A."/>
            <person name="Uohara A."/>
            <person name="Ohji S."/>
            <person name="Ichikawa N."/>
        </authorList>
    </citation>
    <scope>NUCLEOTIDE SEQUENCE [LARGE SCALE GENOMIC DNA]</scope>
    <source>
        <strain evidence="3 4">NBRC 101101</strain>
    </source>
</reference>
<dbReference type="SUPFAM" id="SSF56601">
    <property type="entry name" value="beta-lactamase/transpeptidase-like"/>
    <property type="match status" value="1"/>
</dbReference>